<feature type="active site" description="Charge relay system" evidence="5">
    <location>
        <position position="413"/>
    </location>
</feature>
<comment type="similarity">
    <text evidence="1 5 6">Belongs to the peptidase S8 family.</text>
</comment>
<dbReference type="InterPro" id="IPR023828">
    <property type="entry name" value="Peptidase_S8_Ser-AS"/>
</dbReference>
<gene>
    <name evidence="10" type="primary">aprE</name>
    <name evidence="10" type="ORF">GCM10009825_27080</name>
</gene>
<dbReference type="InterPro" id="IPR037045">
    <property type="entry name" value="S8pro/Inhibitor_I9_sf"/>
</dbReference>
<evidence type="ECO:0000259" key="8">
    <source>
        <dbReference type="Pfam" id="PF00082"/>
    </source>
</evidence>
<evidence type="ECO:0000313" key="10">
    <source>
        <dbReference type="EMBL" id="GAA2139806.1"/>
    </source>
</evidence>
<dbReference type="Pfam" id="PF05922">
    <property type="entry name" value="Inhibitor_I9"/>
    <property type="match status" value="1"/>
</dbReference>
<evidence type="ECO:0000256" key="1">
    <source>
        <dbReference type="ARBA" id="ARBA00011073"/>
    </source>
</evidence>
<dbReference type="InterPro" id="IPR036852">
    <property type="entry name" value="Peptidase_S8/S53_dom_sf"/>
</dbReference>
<dbReference type="Proteomes" id="UP001500102">
    <property type="component" value="Unassembled WGS sequence"/>
</dbReference>
<name>A0ABN2ZBQ2_9MICC</name>
<feature type="region of interest" description="Disordered" evidence="7">
    <location>
        <begin position="1"/>
        <end position="31"/>
    </location>
</feature>
<dbReference type="InterPro" id="IPR000209">
    <property type="entry name" value="Peptidase_S8/S53_dom"/>
</dbReference>
<dbReference type="Gene3D" id="3.30.70.80">
    <property type="entry name" value="Peptidase S8 propeptide/proteinase inhibitor I9"/>
    <property type="match status" value="1"/>
</dbReference>
<dbReference type="InterPro" id="IPR022398">
    <property type="entry name" value="Peptidase_S8_His-AS"/>
</dbReference>
<dbReference type="PROSITE" id="PS00137">
    <property type="entry name" value="SUBTILASE_HIS"/>
    <property type="match status" value="1"/>
</dbReference>
<keyword evidence="4 5" id="KW-0720">Serine protease</keyword>
<comment type="caution">
    <text evidence="10">The sequence shown here is derived from an EMBL/GenBank/DDBJ whole genome shotgun (WGS) entry which is preliminary data.</text>
</comment>
<evidence type="ECO:0000313" key="11">
    <source>
        <dbReference type="Proteomes" id="UP001500102"/>
    </source>
</evidence>
<dbReference type="InterPro" id="IPR023827">
    <property type="entry name" value="Peptidase_S8_Asp-AS"/>
</dbReference>
<feature type="active site" description="Charge relay system" evidence="5">
    <location>
        <position position="215"/>
    </location>
</feature>
<accession>A0ABN2ZBQ2</accession>
<dbReference type="EMBL" id="BAAAQB010000037">
    <property type="protein sequence ID" value="GAA2139806.1"/>
    <property type="molecule type" value="Genomic_DNA"/>
</dbReference>
<evidence type="ECO:0000256" key="6">
    <source>
        <dbReference type="RuleBase" id="RU003355"/>
    </source>
</evidence>
<dbReference type="InterPro" id="IPR010259">
    <property type="entry name" value="S8pro/Inhibitor_I9"/>
</dbReference>
<keyword evidence="3 5" id="KW-0378">Hydrolase</keyword>
<feature type="domain" description="Peptidase S8/S53" evidence="8">
    <location>
        <begin position="174"/>
        <end position="460"/>
    </location>
</feature>
<dbReference type="SUPFAM" id="SSF52743">
    <property type="entry name" value="Subtilisin-like"/>
    <property type="match status" value="1"/>
</dbReference>
<dbReference type="PRINTS" id="PR00723">
    <property type="entry name" value="SUBTILISIN"/>
</dbReference>
<sequence>MFSQAGRKASKSKLTSVARVPRKHRRGPLPRPDTLRFRRALAAIAAFALVTAGGLVAAVPTAAAETGQNYIVVLKDGVVDAGAAAAAQQSTYGFTASKVYRSAVNGYSATMTAAQAQRVQADPSVDFVTMGRTFHKPSDPASAGTQQTPFWRQRIAGTDSDVRKALDKGPDRINVNVAVIDSGIDATHPDLNVKGGVDCQSGSPVDVTPVDVLGHGTFVAGVIGARNNRFGVVGTAPGTPLWSVRVVDDAGLISEESLICAIDWVTSTHKDDDPSNDIAVANISIAGGGADTPNCGKGTDPMHYAICRSVRAGVTYAVAAGNAGEDFANTVPATYDQVLTATAMGDFDGKAGGLAAPDCGAVDFAKYGQKDDQPAFFSNFATTSDDKAHTVAAPGVCILSTAPGGYAVNHGTSFASPAVAGSVALCISQRECTGSGKDVMEQYLHLTASYTKRHHDYGFGGDPVHPISGKYFGYLTETVSF</sequence>
<dbReference type="Gene3D" id="3.40.50.200">
    <property type="entry name" value="Peptidase S8/S53 domain"/>
    <property type="match status" value="1"/>
</dbReference>
<feature type="domain" description="Inhibitor I9" evidence="9">
    <location>
        <begin position="70"/>
        <end position="129"/>
    </location>
</feature>
<proteinExistence type="inferred from homology"/>
<dbReference type="Pfam" id="PF00082">
    <property type="entry name" value="Peptidase_S8"/>
    <property type="match status" value="1"/>
</dbReference>
<organism evidence="10 11">
    <name type="scientific">Arthrobacter humicola</name>
    <dbReference type="NCBI Taxonomy" id="409291"/>
    <lineage>
        <taxon>Bacteria</taxon>
        <taxon>Bacillati</taxon>
        <taxon>Actinomycetota</taxon>
        <taxon>Actinomycetes</taxon>
        <taxon>Micrococcales</taxon>
        <taxon>Micrococcaceae</taxon>
        <taxon>Arthrobacter</taxon>
    </lineage>
</organism>
<feature type="active site" description="Charge relay system" evidence="5">
    <location>
        <position position="181"/>
    </location>
</feature>
<evidence type="ECO:0000256" key="3">
    <source>
        <dbReference type="ARBA" id="ARBA00022801"/>
    </source>
</evidence>
<dbReference type="PROSITE" id="PS00136">
    <property type="entry name" value="SUBTILASE_ASP"/>
    <property type="match status" value="1"/>
</dbReference>
<dbReference type="PROSITE" id="PS00138">
    <property type="entry name" value="SUBTILASE_SER"/>
    <property type="match status" value="1"/>
</dbReference>
<dbReference type="PANTHER" id="PTHR43806">
    <property type="entry name" value="PEPTIDASE S8"/>
    <property type="match status" value="1"/>
</dbReference>
<dbReference type="SUPFAM" id="SSF54897">
    <property type="entry name" value="Protease propeptides/inhibitors"/>
    <property type="match status" value="1"/>
</dbReference>
<evidence type="ECO:0000256" key="2">
    <source>
        <dbReference type="ARBA" id="ARBA00022670"/>
    </source>
</evidence>
<dbReference type="PROSITE" id="PS51892">
    <property type="entry name" value="SUBTILASE"/>
    <property type="match status" value="1"/>
</dbReference>
<dbReference type="PANTHER" id="PTHR43806:SF11">
    <property type="entry name" value="CEREVISIN-RELATED"/>
    <property type="match status" value="1"/>
</dbReference>
<dbReference type="RefSeq" id="WP_344366742.1">
    <property type="nucleotide sequence ID" value="NZ_BAAAQB010000037.1"/>
</dbReference>
<reference evidence="10 11" key="1">
    <citation type="journal article" date="2019" name="Int. J. Syst. Evol. Microbiol.">
        <title>The Global Catalogue of Microorganisms (GCM) 10K type strain sequencing project: providing services to taxonomists for standard genome sequencing and annotation.</title>
        <authorList>
            <consortium name="The Broad Institute Genomics Platform"/>
            <consortium name="The Broad Institute Genome Sequencing Center for Infectious Disease"/>
            <person name="Wu L."/>
            <person name="Ma J."/>
        </authorList>
    </citation>
    <scope>NUCLEOTIDE SEQUENCE [LARGE SCALE GENOMIC DNA]</scope>
    <source>
        <strain evidence="10 11">JCM 15921</strain>
    </source>
</reference>
<evidence type="ECO:0000256" key="7">
    <source>
        <dbReference type="SAM" id="MobiDB-lite"/>
    </source>
</evidence>
<protein>
    <submittedName>
        <fullName evidence="10">Subtilisin AprE</fullName>
    </submittedName>
</protein>
<dbReference type="InterPro" id="IPR015500">
    <property type="entry name" value="Peptidase_S8_subtilisin-rel"/>
</dbReference>
<evidence type="ECO:0000256" key="4">
    <source>
        <dbReference type="ARBA" id="ARBA00022825"/>
    </source>
</evidence>
<keyword evidence="2 5" id="KW-0645">Protease</keyword>
<dbReference type="InterPro" id="IPR050131">
    <property type="entry name" value="Peptidase_S8_subtilisin-like"/>
</dbReference>
<evidence type="ECO:0000259" key="9">
    <source>
        <dbReference type="Pfam" id="PF05922"/>
    </source>
</evidence>
<keyword evidence="11" id="KW-1185">Reference proteome</keyword>
<evidence type="ECO:0000256" key="5">
    <source>
        <dbReference type="PROSITE-ProRule" id="PRU01240"/>
    </source>
</evidence>